<reference evidence="5 6" key="1">
    <citation type="submission" date="2021-04" db="EMBL/GenBank/DDBJ databases">
        <authorList>
            <person name="Bliznina A."/>
        </authorList>
    </citation>
    <scope>NUCLEOTIDE SEQUENCE [LARGE SCALE GENOMIC DNA]</scope>
</reference>
<feature type="domain" description="CUB" evidence="4">
    <location>
        <begin position="119"/>
        <end position="226"/>
    </location>
</feature>
<evidence type="ECO:0000256" key="2">
    <source>
        <dbReference type="PROSITE-ProRule" id="PRU00059"/>
    </source>
</evidence>
<keyword evidence="3" id="KW-0472">Membrane</keyword>
<keyword evidence="1" id="KW-1015">Disulfide bond</keyword>
<dbReference type="PANTHER" id="PTHR24255">
    <property type="entry name" value="COMPLEMENT COMPONENT 1, S SUBCOMPONENT-RELATED"/>
    <property type="match status" value="1"/>
</dbReference>
<evidence type="ECO:0000313" key="6">
    <source>
        <dbReference type="Proteomes" id="UP001158576"/>
    </source>
</evidence>
<accession>A0ABN7SNT0</accession>
<evidence type="ECO:0000256" key="1">
    <source>
        <dbReference type="ARBA" id="ARBA00023157"/>
    </source>
</evidence>
<proteinExistence type="predicted"/>
<evidence type="ECO:0000256" key="3">
    <source>
        <dbReference type="SAM" id="Phobius"/>
    </source>
</evidence>
<comment type="caution">
    <text evidence="2">Lacks conserved residue(s) required for the propagation of feature annotation.</text>
</comment>
<dbReference type="Proteomes" id="UP001158576">
    <property type="component" value="Chromosome 1"/>
</dbReference>
<keyword evidence="3" id="KW-0812">Transmembrane</keyword>
<dbReference type="CDD" id="cd00041">
    <property type="entry name" value="CUB"/>
    <property type="match status" value="1"/>
</dbReference>
<keyword evidence="6" id="KW-1185">Reference proteome</keyword>
<evidence type="ECO:0000313" key="5">
    <source>
        <dbReference type="EMBL" id="CAG5101877.1"/>
    </source>
</evidence>
<name>A0ABN7SNT0_OIKDI</name>
<feature type="transmembrane region" description="Helical" evidence="3">
    <location>
        <begin position="36"/>
        <end position="60"/>
    </location>
</feature>
<dbReference type="EMBL" id="OU015566">
    <property type="protein sequence ID" value="CAG5101877.1"/>
    <property type="molecule type" value="Genomic_DNA"/>
</dbReference>
<evidence type="ECO:0000259" key="4">
    <source>
        <dbReference type="PROSITE" id="PS01180"/>
    </source>
</evidence>
<dbReference type="SMART" id="SM00042">
    <property type="entry name" value="CUB"/>
    <property type="match status" value="1"/>
</dbReference>
<sequence length="251" mass="26936">MIMNVQQNAGAPAYQPPAPAPAPVVIQEKKSNTCCIVTTILICLCIGVPLILFLTLVVFATAAVSEINDHLATASPPPGWNSTYSYSTYSYPSSSSTPAAFATSFTSMGSIDSSTVDICAGDNEYSVSSGGTFESPNYPSPYNNDAACTNKFTSSSDGITFAIVNFHTEAGYDELTFRGDDATEYAFTGFVSNSTRFSFSSSYVEAHFSSDYAFAYSGFQIDVIDGYEPSNEVSMVWPNVRFTGEKPPKEE</sequence>
<dbReference type="InterPro" id="IPR035914">
    <property type="entry name" value="Sperma_CUB_dom_sf"/>
</dbReference>
<protein>
    <submittedName>
        <fullName evidence="5">Oidioi.mRNA.OKI2018_I69.chr1.g43.t1.cds</fullName>
    </submittedName>
</protein>
<keyword evidence="3" id="KW-1133">Transmembrane helix</keyword>
<dbReference type="Pfam" id="PF00431">
    <property type="entry name" value="CUB"/>
    <property type="match status" value="1"/>
</dbReference>
<dbReference type="PANTHER" id="PTHR24255:SF31">
    <property type="entry name" value="CUBILIN-LIKE PROTEIN"/>
    <property type="match status" value="1"/>
</dbReference>
<dbReference type="PROSITE" id="PS01180">
    <property type="entry name" value="CUB"/>
    <property type="match status" value="1"/>
</dbReference>
<gene>
    <name evidence="5" type="ORF">OKIOD_LOCUS8808</name>
</gene>
<dbReference type="Gene3D" id="2.60.120.290">
    <property type="entry name" value="Spermadhesin, CUB domain"/>
    <property type="match status" value="1"/>
</dbReference>
<organism evidence="5 6">
    <name type="scientific">Oikopleura dioica</name>
    <name type="common">Tunicate</name>
    <dbReference type="NCBI Taxonomy" id="34765"/>
    <lineage>
        <taxon>Eukaryota</taxon>
        <taxon>Metazoa</taxon>
        <taxon>Chordata</taxon>
        <taxon>Tunicata</taxon>
        <taxon>Appendicularia</taxon>
        <taxon>Copelata</taxon>
        <taxon>Oikopleuridae</taxon>
        <taxon>Oikopleura</taxon>
    </lineage>
</organism>
<dbReference type="SUPFAM" id="SSF49854">
    <property type="entry name" value="Spermadhesin, CUB domain"/>
    <property type="match status" value="1"/>
</dbReference>
<dbReference type="InterPro" id="IPR000859">
    <property type="entry name" value="CUB_dom"/>
</dbReference>